<keyword evidence="2" id="KW-1185">Reference proteome</keyword>
<dbReference type="Gene3D" id="2.160.20.10">
    <property type="entry name" value="Single-stranded right-handed beta-helix, Pectin lyase-like"/>
    <property type="match status" value="1"/>
</dbReference>
<protein>
    <submittedName>
        <fullName evidence="1">Uncharacterized protein</fullName>
    </submittedName>
</protein>
<dbReference type="InterPro" id="IPR012334">
    <property type="entry name" value="Pectin_lyas_fold"/>
</dbReference>
<dbReference type="AlphaFoldDB" id="A0A1H0ZUB2"/>
<gene>
    <name evidence="1" type="ORF">SAMN05443245_0849</name>
</gene>
<proteinExistence type="predicted"/>
<dbReference type="RefSeq" id="WP_253189613.1">
    <property type="nucleotide sequence ID" value="NZ_FNKP01000001.1"/>
</dbReference>
<evidence type="ECO:0000313" key="2">
    <source>
        <dbReference type="Proteomes" id="UP000183487"/>
    </source>
</evidence>
<reference evidence="2" key="1">
    <citation type="submission" date="2016-10" db="EMBL/GenBank/DDBJ databases">
        <authorList>
            <person name="Varghese N."/>
        </authorList>
    </citation>
    <scope>NUCLEOTIDE SEQUENCE [LARGE SCALE GENOMIC DNA]</scope>
    <source>
        <strain evidence="2">GAS106B</strain>
    </source>
</reference>
<dbReference type="Proteomes" id="UP000183487">
    <property type="component" value="Unassembled WGS sequence"/>
</dbReference>
<sequence>MPGGEGVKTRRQAIKSFLLGGLAGAGAAIADTRLVSASTNAPGGRNALTGANAAPVMTDHLSGSDALSIARDGVAHDVKIQRVAAYVQGHPFPDPAAPSYLKTLSDIVAGQEISVARFVDPRRFAAIQSGTSDYDCGDDLRAALQSGARGLYLPRGIWRYKGDLITAVGQRLRGDGGGEYVVITGVESGATVLERQDAGKGATAAALNLNESATVEHIQVRPAHHALVIYHMANYPARTGNTPIGIHMKTASSARHCTVIGFPRSGFELGTVATLERCYAYMCDRGFYSNTMTDGSLINCIGMFCHTAGADLVDNFWQVIGGRWEWNARHGVIMGAESVVTGAVFDRNGFAGLCMQSGHWGKTVTGNYFSRNGCGGNGSLGRWNFSKPGHVSYLDVPPGRSCQIQIDYQQGATIVGNRFRPGKDDSNDGCDGPQYVYGSTTPSGSTPLNGIVIHSNHGDRAGDSIPGFNKDYPGGGAIAGGKDADLVHRMNLGVGFEQGGVASPLHCGDQTVSGAVAQTQINVLRRSSGRVMVRAVTEAHASLAEILFATNGTDSGYKTVVNNLLGNAVKSAVLSANPSEDRYNRIDIALNEPCFVSYSVFST</sequence>
<accession>A0A1H0ZUB2</accession>
<dbReference type="EMBL" id="FNKP01000001">
    <property type="protein sequence ID" value="SDQ30932.1"/>
    <property type="molecule type" value="Genomic_DNA"/>
</dbReference>
<evidence type="ECO:0000313" key="1">
    <source>
        <dbReference type="EMBL" id="SDQ30932.1"/>
    </source>
</evidence>
<name>A0A1H0ZUB2_9BURK</name>
<organism evidence="1 2">
    <name type="scientific">Paraburkholderia fungorum</name>
    <dbReference type="NCBI Taxonomy" id="134537"/>
    <lineage>
        <taxon>Bacteria</taxon>
        <taxon>Pseudomonadati</taxon>
        <taxon>Pseudomonadota</taxon>
        <taxon>Betaproteobacteria</taxon>
        <taxon>Burkholderiales</taxon>
        <taxon>Burkholderiaceae</taxon>
        <taxon>Paraburkholderia</taxon>
    </lineage>
</organism>